<protein>
    <submittedName>
        <fullName evidence="2">Uncharacterized protein</fullName>
    </submittedName>
</protein>
<dbReference type="AlphaFoldDB" id="A0A8J8NEI4"/>
<reference evidence="2" key="1">
    <citation type="submission" date="2019-06" db="EMBL/GenBank/DDBJ databases">
        <authorList>
            <person name="Zheng W."/>
        </authorList>
    </citation>
    <scope>NUCLEOTIDE SEQUENCE</scope>
    <source>
        <strain evidence="2">QDHG01</strain>
    </source>
</reference>
<evidence type="ECO:0000313" key="2">
    <source>
        <dbReference type="EMBL" id="TNV73329.1"/>
    </source>
</evidence>
<sequence>MNRILKMMTDSATSPPINTDFTELPQQQQQSAVLESQQIHSQQSNRFPVRKLVSQKLGRLSSTGHVSPRDCFPEETSRFNVTKRHAVQPDSQEFEALMRNRLRQLNKAINSVKSETLRKNEFRAAAMLNHHSSAHASPAVQPLIQNTTNNIMDDLINPIVSVKQDTQVEPLDKDTVNLITQQHLLAVSNLKQTSFIITKKKRVTPFSMANNQMFQSAPDNKVINSPQSSEEEDYESSPLRMSSSPLANFGKVSVRQCHKPNIKIPRSALCKIDTPYLRLASPKSPQRENTHPSQLDCDKVYESYQKHQEKVGTPEISGQLSSKRNRIDRTEKKGMVHNESFTQLSDSNRHVRKAIVLQKRNLHSGIEQKKGQSQEFALAGASFGKQFPNQKSVTRLN</sequence>
<feature type="region of interest" description="Disordered" evidence="1">
    <location>
        <begin position="1"/>
        <end position="21"/>
    </location>
</feature>
<feature type="compositionally biased region" description="Polar residues" evidence="1">
    <location>
        <begin position="10"/>
        <end position="21"/>
    </location>
</feature>
<comment type="caution">
    <text evidence="2">The sequence shown here is derived from an EMBL/GenBank/DDBJ whole genome shotgun (WGS) entry which is preliminary data.</text>
</comment>
<organism evidence="2 3">
    <name type="scientific">Halteria grandinella</name>
    <dbReference type="NCBI Taxonomy" id="5974"/>
    <lineage>
        <taxon>Eukaryota</taxon>
        <taxon>Sar</taxon>
        <taxon>Alveolata</taxon>
        <taxon>Ciliophora</taxon>
        <taxon>Intramacronucleata</taxon>
        <taxon>Spirotrichea</taxon>
        <taxon>Stichotrichia</taxon>
        <taxon>Sporadotrichida</taxon>
        <taxon>Halteriidae</taxon>
        <taxon>Halteria</taxon>
    </lineage>
</organism>
<dbReference type="Proteomes" id="UP000785679">
    <property type="component" value="Unassembled WGS sequence"/>
</dbReference>
<keyword evidence="3" id="KW-1185">Reference proteome</keyword>
<feature type="compositionally biased region" description="Polar residues" evidence="1">
    <location>
        <begin position="214"/>
        <end position="228"/>
    </location>
</feature>
<evidence type="ECO:0000313" key="3">
    <source>
        <dbReference type="Proteomes" id="UP000785679"/>
    </source>
</evidence>
<dbReference type="EMBL" id="RRYP01019205">
    <property type="protein sequence ID" value="TNV73329.1"/>
    <property type="molecule type" value="Genomic_DNA"/>
</dbReference>
<gene>
    <name evidence="2" type="ORF">FGO68_gene11304</name>
</gene>
<feature type="region of interest" description="Disordered" evidence="1">
    <location>
        <begin position="214"/>
        <end position="242"/>
    </location>
</feature>
<evidence type="ECO:0000256" key="1">
    <source>
        <dbReference type="SAM" id="MobiDB-lite"/>
    </source>
</evidence>
<proteinExistence type="predicted"/>
<name>A0A8J8NEI4_HALGN</name>
<accession>A0A8J8NEI4</accession>